<comment type="similarity">
    <text evidence="1">Belongs to the aspartyl/asparaginyl beta-hydroxylase family.</text>
</comment>
<evidence type="ECO:0000313" key="7">
    <source>
        <dbReference type="Proteomes" id="UP000294593"/>
    </source>
</evidence>
<reference evidence="6 7" key="1">
    <citation type="submission" date="2019-03" db="EMBL/GenBank/DDBJ databases">
        <title>Genomic Encyclopedia of Type Strains, Phase IV (KMG-IV): sequencing the most valuable type-strain genomes for metagenomic binning, comparative biology and taxonomic classification.</title>
        <authorList>
            <person name="Goeker M."/>
        </authorList>
    </citation>
    <scope>NUCLEOTIDE SEQUENCE [LARGE SCALE GENOMIC DNA]</scope>
    <source>
        <strain evidence="6 7">DSM 11901</strain>
    </source>
</reference>
<evidence type="ECO:0000256" key="3">
    <source>
        <dbReference type="ARBA" id="ARBA00023002"/>
    </source>
</evidence>
<dbReference type="AlphaFoldDB" id="A0A4R6RMK7"/>
<gene>
    <name evidence="6" type="ORF">EV672_10154</name>
</gene>
<feature type="transmembrane region" description="Helical" evidence="4">
    <location>
        <begin position="12"/>
        <end position="29"/>
    </location>
</feature>
<protein>
    <submittedName>
        <fullName evidence="6">Beta-hydroxylase</fullName>
    </submittedName>
</protein>
<keyword evidence="4" id="KW-0812">Transmembrane</keyword>
<evidence type="ECO:0000256" key="4">
    <source>
        <dbReference type="SAM" id="Phobius"/>
    </source>
</evidence>
<dbReference type="InterPro" id="IPR027443">
    <property type="entry name" value="IPNS-like_sf"/>
</dbReference>
<evidence type="ECO:0000256" key="2">
    <source>
        <dbReference type="ARBA" id="ARBA00022964"/>
    </source>
</evidence>
<feature type="transmembrane region" description="Helical" evidence="4">
    <location>
        <begin position="290"/>
        <end position="308"/>
    </location>
</feature>
<dbReference type="OrthoDB" id="21665at2"/>
<dbReference type="EMBL" id="SNXW01000001">
    <property type="protein sequence ID" value="TDP87923.1"/>
    <property type="molecule type" value="Genomic_DNA"/>
</dbReference>
<dbReference type="Proteomes" id="UP000294593">
    <property type="component" value="Unassembled WGS sequence"/>
</dbReference>
<accession>A0A4R6RMK7</accession>
<dbReference type="Pfam" id="PF05118">
    <property type="entry name" value="Asp_Arg_Hydrox"/>
    <property type="match status" value="1"/>
</dbReference>
<dbReference type="InterPro" id="IPR007803">
    <property type="entry name" value="Asp/Arg/Pro-Hydrxlase"/>
</dbReference>
<keyword evidence="2" id="KW-0223">Dioxygenase</keyword>
<keyword evidence="3" id="KW-0560">Oxidoreductase</keyword>
<proteinExistence type="inferred from homology"/>
<dbReference type="GO" id="GO:0051213">
    <property type="term" value="F:dioxygenase activity"/>
    <property type="evidence" value="ECO:0007669"/>
    <property type="project" value="UniProtKB-KW"/>
</dbReference>
<keyword evidence="4" id="KW-1133">Transmembrane helix</keyword>
<keyword evidence="4" id="KW-0472">Membrane</keyword>
<comment type="caution">
    <text evidence="6">The sequence shown here is derived from an EMBL/GenBank/DDBJ whole genome shotgun (WGS) entry which is preliminary data.</text>
</comment>
<organism evidence="6 7">
    <name type="scientific">Aquabacterium commune</name>
    <dbReference type="NCBI Taxonomy" id="70586"/>
    <lineage>
        <taxon>Bacteria</taxon>
        <taxon>Pseudomonadati</taxon>
        <taxon>Pseudomonadota</taxon>
        <taxon>Betaproteobacteria</taxon>
        <taxon>Burkholderiales</taxon>
        <taxon>Aquabacterium</taxon>
    </lineage>
</organism>
<evidence type="ECO:0000256" key="1">
    <source>
        <dbReference type="ARBA" id="ARBA00007730"/>
    </source>
</evidence>
<sequence length="309" mass="34863">MNFVHDLWPLAPRHWVLIAFIAAALHAHLRGKVRFGLVRALTDFTVLIAPFNSLMVLFSKVGSQPYLNDKQFPELKVLQDNWQLIRDEALALDEGGNIKAADGYNDIGFNSFFRTGWKRFYLKWYGVEQPSAAARCPKTVALLNQIPGIKAAMFASLPPGATLVKHRDPYAGSLRYHLGLITPNDPGCYIEVDGQRYHWKDGEVVMFDETYIHHAANTTQQPRIILFADVERPVHTSVVRWLNKVFAAIVMKASATQNEQGEQVGGINRFFGVAYKAREKAKQLKATNRTAYYVGKWVLIGGLLLAIFY</sequence>
<evidence type="ECO:0000259" key="5">
    <source>
        <dbReference type="Pfam" id="PF05118"/>
    </source>
</evidence>
<feature type="domain" description="Aspartyl/asparaginy/proline hydroxylase" evidence="5">
    <location>
        <begin position="80"/>
        <end position="233"/>
    </location>
</feature>
<keyword evidence="7" id="KW-1185">Reference proteome</keyword>
<dbReference type="PANTHER" id="PTHR46332:SF5">
    <property type="entry name" value="ASPARTATE BETA-HYDROXYLASE DOMAIN CONTAINING 2"/>
    <property type="match status" value="1"/>
</dbReference>
<dbReference type="PANTHER" id="PTHR46332">
    <property type="entry name" value="ASPARTATE BETA-HYDROXYLASE DOMAIN-CONTAINING PROTEIN 2"/>
    <property type="match status" value="1"/>
</dbReference>
<dbReference type="InterPro" id="IPR051821">
    <property type="entry name" value="Asp/Asn_beta-hydroxylase"/>
</dbReference>
<dbReference type="Gene3D" id="2.60.120.330">
    <property type="entry name" value="B-lactam Antibiotic, Isopenicillin N Synthase, Chain"/>
    <property type="match status" value="1"/>
</dbReference>
<evidence type="ECO:0000313" key="6">
    <source>
        <dbReference type="EMBL" id="TDP87923.1"/>
    </source>
</evidence>
<dbReference type="SUPFAM" id="SSF51197">
    <property type="entry name" value="Clavaminate synthase-like"/>
    <property type="match status" value="1"/>
</dbReference>
<dbReference type="RefSeq" id="WP_133605604.1">
    <property type="nucleotide sequence ID" value="NZ_SNXW01000001.1"/>
</dbReference>
<name>A0A4R6RMK7_9BURK</name>